<dbReference type="Proteomes" id="UP000291022">
    <property type="component" value="Unassembled WGS sequence"/>
</dbReference>
<feature type="coiled-coil region" evidence="1">
    <location>
        <begin position="369"/>
        <end position="448"/>
    </location>
</feature>
<dbReference type="InterPro" id="IPR039341">
    <property type="entry name" value="CFAP99"/>
</dbReference>
<evidence type="ECO:0000256" key="2">
    <source>
        <dbReference type="SAM" id="MobiDB-lite"/>
    </source>
</evidence>
<dbReference type="PANTHER" id="PTHR34649">
    <property type="entry name" value="CILIA- AND FLAGELLA-ASSOCIATED PROTEIN 99"/>
    <property type="match status" value="1"/>
</dbReference>
<feature type="region of interest" description="Disordered" evidence="2">
    <location>
        <begin position="575"/>
        <end position="669"/>
    </location>
</feature>
<feature type="region of interest" description="Disordered" evidence="2">
    <location>
        <begin position="687"/>
        <end position="738"/>
    </location>
</feature>
<dbReference type="PANTHER" id="PTHR34649:SF1">
    <property type="entry name" value="CILIA- AND FLAGELLA-ASSOCIATED PROTEIN 99"/>
    <property type="match status" value="1"/>
</dbReference>
<gene>
    <name evidence="3" type="primary">CFAP99</name>
</gene>
<dbReference type="AlphaFoldDB" id="A0A452QGU8"/>
<reference evidence="4" key="1">
    <citation type="submission" date="2016-06" db="EMBL/GenBank/DDBJ databases">
        <title>De novo assembly and RNA-Seq shows season-dependent expression and editing in black bear kidneys.</title>
        <authorList>
            <person name="Korstanje R."/>
            <person name="Srivastava A."/>
            <person name="Sarsani V.K."/>
            <person name="Sheehan S.M."/>
            <person name="Seger R.L."/>
            <person name="Barter M.E."/>
            <person name="Lindqvist C."/>
            <person name="Brody L.C."/>
            <person name="Mullikin J.C."/>
        </authorList>
    </citation>
    <scope>NUCLEOTIDE SEQUENCE [LARGE SCALE GENOMIC DNA]</scope>
</reference>
<reference evidence="3" key="3">
    <citation type="submission" date="2025-09" db="UniProtKB">
        <authorList>
            <consortium name="Ensembl"/>
        </authorList>
    </citation>
    <scope>IDENTIFICATION</scope>
</reference>
<keyword evidence="4" id="KW-1185">Reference proteome</keyword>
<accession>A0A452QGU8</accession>
<evidence type="ECO:0000313" key="4">
    <source>
        <dbReference type="Proteomes" id="UP000291022"/>
    </source>
</evidence>
<reference evidence="3" key="2">
    <citation type="submission" date="2025-08" db="UniProtKB">
        <authorList>
            <consortium name="Ensembl"/>
        </authorList>
    </citation>
    <scope>IDENTIFICATION</scope>
</reference>
<evidence type="ECO:0000313" key="3">
    <source>
        <dbReference type="Ensembl" id="ENSUAMP00000004211.1"/>
    </source>
</evidence>
<dbReference type="STRING" id="9643.ENSUAMP00000004211"/>
<name>A0A452QGU8_URSAM</name>
<organism evidence="3 4">
    <name type="scientific">Ursus americanus</name>
    <name type="common">American black bear</name>
    <name type="synonym">Euarctos americanus</name>
    <dbReference type="NCBI Taxonomy" id="9643"/>
    <lineage>
        <taxon>Eukaryota</taxon>
        <taxon>Metazoa</taxon>
        <taxon>Chordata</taxon>
        <taxon>Craniata</taxon>
        <taxon>Vertebrata</taxon>
        <taxon>Euteleostomi</taxon>
        <taxon>Mammalia</taxon>
        <taxon>Eutheria</taxon>
        <taxon>Laurasiatheria</taxon>
        <taxon>Carnivora</taxon>
        <taxon>Caniformia</taxon>
        <taxon>Ursidae</taxon>
        <taxon>Ursus</taxon>
    </lineage>
</organism>
<sequence>MAYYGKCIETVIEQLNKFKPEKDSPEQFLEAASTVLQTLSPQKQEFILEVLSGCLEYQKLLAVVVDAFYVRAGWLCPRADYNLFEVICYLATFQLEELGFQLFCDIVRAQPVDKMHKFLRFFFNPLNLCSWIKDEWSLIYETAHVRENWIDPLMRWQPEVQELIHQLEEAMSNQPPLSKTKAKVTEPKEFNLTVPRPRAIPVPEPVPVVAKSKPIPRSTYQPPKERQLLEMTKRVNRWKAESPLRGSMTRRCGEEEASKKKLPLWFMPRILKTPKLTFYKPNEVPVKLNTAAILREGSLYQRQVEEELQRVDKLVDGAGDFSEFLEWQKKMQAKDREEELTAGECRRLQGKLSREEAILARQHLTRENKQKADQKKEEQTAELMQQCAERRLQEERSMKELVEQVTEVQKNVKLAQMKLLKGRRQIVQEVIDESRELLQRRAEAAKEEQKRRCELISQLRALETQPTRKGKLVDLTQIPGYGLEGEMSVVELRERLALLKETQRREEEEKRDQIIQGKRARSQELQNMVEQISLCRAAMGRSAALRWEEKKAQSAAPGMRSPDARVLALQRKIEERAAERRSRPTVSQPVSAPRPARSKRWPGKSGITGTRSPAPGPGHGQCRGVGADSGLSSGRQERPGAIAHKSHANRRGNLGPERGGSGPGYAGRRTPVLNQLRLVAQRCVAKIKAPGAPRRHPSKPQLPRGLAHPGPQTARLAGKRELELASVGGTGKRRVSKR</sequence>
<dbReference type="GeneTree" id="ENSGT00500000045231"/>
<keyword evidence="1" id="KW-0175">Coiled coil</keyword>
<dbReference type="Ensembl" id="ENSUAMT00000004801.1">
    <property type="protein sequence ID" value="ENSUAMP00000004211.1"/>
    <property type="gene ID" value="ENSUAMG00000003809.1"/>
</dbReference>
<proteinExistence type="predicted"/>
<protein>
    <submittedName>
        <fullName evidence="3">Cilia and flagella associated protein 99</fullName>
    </submittedName>
</protein>
<evidence type="ECO:0000256" key="1">
    <source>
        <dbReference type="SAM" id="Coils"/>
    </source>
</evidence>